<dbReference type="Pfam" id="PF12973">
    <property type="entry name" value="Cupin_7"/>
    <property type="match status" value="1"/>
</dbReference>
<evidence type="ECO:0000256" key="1">
    <source>
        <dbReference type="SAM" id="MobiDB-lite"/>
    </source>
</evidence>
<feature type="compositionally biased region" description="Basic and acidic residues" evidence="1">
    <location>
        <begin position="1"/>
        <end position="11"/>
    </location>
</feature>
<evidence type="ECO:0000313" key="3">
    <source>
        <dbReference type="EMBL" id="MBT0960030.1"/>
    </source>
</evidence>
<comment type="caution">
    <text evidence="3">The sequence shown here is derived from an EMBL/GenBank/DDBJ whole genome shotgun (WGS) entry which is preliminary data.</text>
</comment>
<feature type="region of interest" description="Disordered" evidence="1">
    <location>
        <begin position="1"/>
        <end position="28"/>
    </location>
</feature>
<proteinExistence type="predicted"/>
<feature type="compositionally biased region" description="Low complexity" evidence="1">
    <location>
        <begin position="18"/>
        <end position="28"/>
    </location>
</feature>
<dbReference type="EMBL" id="JAEKFT010000002">
    <property type="protein sequence ID" value="MBT0960030.1"/>
    <property type="molecule type" value="Genomic_DNA"/>
</dbReference>
<name>A0A944D4U9_DENI1</name>
<evidence type="ECO:0000313" key="4">
    <source>
        <dbReference type="Proteomes" id="UP000694660"/>
    </source>
</evidence>
<keyword evidence="4" id="KW-1185">Reference proteome</keyword>
<protein>
    <submittedName>
        <fullName evidence="3">Cupin domain-containing protein</fullName>
    </submittedName>
</protein>
<dbReference type="Gene3D" id="2.60.120.10">
    <property type="entry name" value="Jelly Rolls"/>
    <property type="match status" value="1"/>
</dbReference>
<dbReference type="Proteomes" id="UP000694660">
    <property type="component" value="Unassembled WGS sequence"/>
</dbReference>
<dbReference type="AlphaFoldDB" id="A0A944D4U9"/>
<dbReference type="InterPro" id="IPR011051">
    <property type="entry name" value="RmlC_Cupin_sf"/>
</dbReference>
<feature type="domain" description="ChrR-like cupin" evidence="2">
    <location>
        <begin position="35"/>
        <end position="85"/>
    </location>
</feature>
<gene>
    <name evidence="3" type="ORF">I8J34_02480</name>
</gene>
<evidence type="ECO:0000259" key="2">
    <source>
        <dbReference type="Pfam" id="PF12973"/>
    </source>
</evidence>
<sequence length="99" mass="11147">MHAPLDRHGARSAEGAFSLGSSSGGRTSFRSRRCLVWSAGERFVPHRHWGGEEVFVLHGEFTDEHGRSPVGTWLRSPHLSAHHPFAHVRYRVGALQLRR</sequence>
<dbReference type="SUPFAM" id="SSF51182">
    <property type="entry name" value="RmlC-like cupins"/>
    <property type="match status" value="1"/>
</dbReference>
<organism evidence="3 4">
    <name type="scientific">Denitromonas iodatirespirans</name>
    <dbReference type="NCBI Taxonomy" id="2795389"/>
    <lineage>
        <taxon>Bacteria</taxon>
        <taxon>Pseudomonadati</taxon>
        <taxon>Pseudomonadota</taxon>
        <taxon>Betaproteobacteria</taxon>
        <taxon>Rhodocyclales</taxon>
        <taxon>Zoogloeaceae</taxon>
        <taxon>Denitromonas</taxon>
    </lineage>
</organism>
<dbReference type="RefSeq" id="WP_214359788.1">
    <property type="nucleotide sequence ID" value="NZ_JAEKFT010000002.1"/>
</dbReference>
<dbReference type="InterPro" id="IPR025979">
    <property type="entry name" value="ChrR-like_cupin_dom"/>
</dbReference>
<reference evidence="4" key="1">
    <citation type="journal article" date="2022" name="ISME J.">
        <title>Genetic and phylogenetic analysis of dissimilatory iodate-reducing bacteria identifies potential niches across the world's oceans.</title>
        <authorList>
            <person name="Reyes-Umana V."/>
            <person name="Henning Z."/>
            <person name="Lee K."/>
            <person name="Barnum T.P."/>
            <person name="Coates J.D."/>
        </authorList>
    </citation>
    <scope>NUCLEOTIDE SEQUENCE [LARGE SCALE GENOMIC DNA]</scope>
    <source>
        <strain evidence="4">IR12</strain>
    </source>
</reference>
<accession>A0A944D4U9</accession>
<dbReference type="InterPro" id="IPR014710">
    <property type="entry name" value="RmlC-like_jellyroll"/>
</dbReference>